<accession>A0ACB9JC81</accession>
<protein>
    <submittedName>
        <fullName evidence="1">Uncharacterized protein</fullName>
    </submittedName>
</protein>
<gene>
    <name evidence="1" type="ORF">L1987_11150</name>
</gene>
<organism evidence="1 2">
    <name type="scientific">Smallanthus sonchifolius</name>
    <dbReference type="NCBI Taxonomy" id="185202"/>
    <lineage>
        <taxon>Eukaryota</taxon>
        <taxon>Viridiplantae</taxon>
        <taxon>Streptophyta</taxon>
        <taxon>Embryophyta</taxon>
        <taxon>Tracheophyta</taxon>
        <taxon>Spermatophyta</taxon>
        <taxon>Magnoliopsida</taxon>
        <taxon>eudicotyledons</taxon>
        <taxon>Gunneridae</taxon>
        <taxon>Pentapetalae</taxon>
        <taxon>asterids</taxon>
        <taxon>campanulids</taxon>
        <taxon>Asterales</taxon>
        <taxon>Asteraceae</taxon>
        <taxon>Asteroideae</taxon>
        <taxon>Heliantheae alliance</taxon>
        <taxon>Millerieae</taxon>
        <taxon>Smallanthus</taxon>
    </lineage>
</organism>
<sequence>MLLIIGNGRFNEKDNEVHLLWSKMAASFCSARDMSYGFVSRKCYASYGRAGHTTFKEIRKKKMPQISNKIRTTNNKVSPTKKVQMPRPLISFYTAVVIEFLVSLPVIDADVVKRILPYVVSLL</sequence>
<reference evidence="1 2" key="2">
    <citation type="journal article" date="2022" name="Mol. Ecol. Resour.">
        <title>The genomes of chicory, endive, great burdock and yacon provide insights into Asteraceae paleo-polyploidization history and plant inulin production.</title>
        <authorList>
            <person name="Fan W."/>
            <person name="Wang S."/>
            <person name="Wang H."/>
            <person name="Wang A."/>
            <person name="Jiang F."/>
            <person name="Liu H."/>
            <person name="Zhao H."/>
            <person name="Xu D."/>
            <person name="Zhang Y."/>
        </authorList>
    </citation>
    <scope>NUCLEOTIDE SEQUENCE [LARGE SCALE GENOMIC DNA]</scope>
    <source>
        <strain evidence="2">cv. Yunnan</strain>
        <tissue evidence="1">Leaves</tissue>
    </source>
</reference>
<evidence type="ECO:0000313" key="2">
    <source>
        <dbReference type="Proteomes" id="UP001056120"/>
    </source>
</evidence>
<comment type="caution">
    <text evidence="1">The sequence shown here is derived from an EMBL/GenBank/DDBJ whole genome shotgun (WGS) entry which is preliminary data.</text>
</comment>
<evidence type="ECO:0000313" key="1">
    <source>
        <dbReference type="EMBL" id="KAI3817360.1"/>
    </source>
</evidence>
<proteinExistence type="predicted"/>
<name>A0ACB9JC81_9ASTR</name>
<dbReference type="Proteomes" id="UP001056120">
    <property type="component" value="Linkage Group LG04"/>
</dbReference>
<reference evidence="2" key="1">
    <citation type="journal article" date="2022" name="Mol. Ecol. Resour.">
        <title>The genomes of chicory, endive, great burdock and yacon provide insights into Asteraceae palaeo-polyploidization history and plant inulin production.</title>
        <authorList>
            <person name="Fan W."/>
            <person name="Wang S."/>
            <person name="Wang H."/>
            <person name="Wang A."/>
            <person name="Jiang F."/>
            <person name="Liu H."/>
            <person name="Zhao H."/>
            <person name="Xu D."/>
            <person name="Zhang Y."/>
        </authorList>
    </citation>
    <scope>NUCLEOTIDE SEQUENCE [LARGE SCALE GENOMIC DNA]</scope>
    <source>
        <strain evidence="2">cv. Yunnan</strain>
    </source>
</reference>
<dbReference type="EMBL" id="CM042021">
    <property type="protein sequence ID" value="KAI3817360.1"/>
    <property type="molecule type" value="Genomic_DNA"/>
</dbReference>
<keyword evidence="2" id="KW-1185">Reference proteome</keyword>